<feature type="transmembrane region" description="Helical" evidence="1">
    <location>
        <begin position="12"/>
        <end position="32"/>
    </location>
</feature>
<feature type="transmembrane region" description="Helical" evidence="1">
    <location>
        <begin position="167"/>
        <end position="186"/>
    </location>
</feature>
<keyword evidence="3" id="KW-1185">Reference proteome</keyword>
<gene>
    <name evidence="2" type="ORF">U9M73_21480</name>
</gene>
<feature type="transmembrane region" description="Helical" evidence="1">
    <location>
        <begin position="133"/>
        <end position="155"/>
    </location>
</feature>
<evidence type="ECO:0000313" key="2">
    <source>
        <dbReference type="EMBL" id="MEA3572502.1"/>
    </source>
</evidence>
<feature type="transmembrane region" description="Helical" evidence="1">
    <location>
        <begin position="85"/>
        <end position="113"/>
    </location>
</feature>
<feature type="transmembrane region" description="Helical" evidence="1">
    <location>
        <begin position="44"/>
        <end position="64"/>
    </location>
</feature>
<evidence type="ECO:0000313" key="3">
    <source>
        <dbReference type="Proteomes" id="UP001292216"/>
    </source>
</evidence>
<keyword evidence="1" id="KW-1133">Transmembrane helix</keyword>
<accession>A0ABU5PRR4</accession>
<protein>
    <recommendedName>
        <fullName evidence="4">ABC transporter permease</fullName>
    </recommendedName>
</protein>
<sequence length="252" mass="28011">MRKLLKYDIKQNANTVLGLAAILVIVQGLLSITGNLRHWDAETIFGLTTVLYFTAAIIMVVQSCKTFAYNIKAYHRRLLPLHPVWTILSCLVFSWLVALIIAVIVVVHAAIYFRIAQVPINIIQIETNGLQNTLFVILTIIWVYTLLVLTVFMAITIGASVSIRGKAGTWVGIISFFVIQNGLSWVESLIFRDTNSTFANFGIIHIGMAEENGAVASESVNLLPLGPFLLEVVVAALMFYAITYLLKKRIEI</sequence>
<keyword evidence="1" id="KW-0472">Membrane</keyword>
<dbReference type="Proteomes" id="UP001292216">
    <property type="component" value="Unassembled WGS sequence"/>
</dbReference>
<evidence type="ECO:0008006" key="4">
    <source>
        <dbReference type="Google" id="ProtNLM"/>
    </source>
</evidence>
<keyword evidence="1" id="KW-0812">Transmembrane</keyword>
<name>A0ABU5PRR4_9BACL</name>
<organism evidence="2 3">
    <name type="scientific">Paenibacillus phoenicis</name>
    <dbReference type="NCBI Taxonomy" id="554117"/>
    <lineage>
        <taxon>Bacteria</taxon>
        <taxon>Bacillati</taxon>
        <taxon>Bacillota</taxon>
        <taxon>Bacilli</taxon>
        <taxon>Bacillales</taxon>
        <taxon>Paenibacillaceae</taxon>
        <taxon>Paenibacillus</taxon>
    </lineage>
</organism>
<proteinExistence type="predicted"/>
<comment type="caution">
    <text evidence="2">The sequence shown here is derived from an EMBL/GenBank/DDBJ whole genome shotgun (WGS) entry which is preliminary data.</text>
</comment>
<dbReference type="EMBL" id="JAYERP010000002">
    <property type="protein sequence ID" value="MEA3572502.1"/>
    <property type="molecule type" value="Genomic_DNA"/>
</dbReference>
<evidence type="ECO:0000256" key="1">
    <source>
        <dbReference type="SAM" id="Phobius"/>
    </source>
</evidence>
<dbReference type="RefSeq" id="WP_323079216.1">
    <property type="nucleotide sequence ID" value="NZ_CBCSKM010000019.1"/>
</dbReference>
<feature type="transmembrane region" description="Helical" evidence="1">
    <location>
        <begin position="228"/>
        <end position="246"/>
    </location>
</feature>
<reference evidence="2 3" key="1">
    <citation type="submission" date="2023-12" db="EMBL/GenBank/DDBJ databases">
        <title>Whole genome sequencing of Paenibacillus phoenicis isolated from the Phoenix Mars Lander spacecraft assembly facility.</title>
        <authorList>
            <person name="Garcia A."/>
            <person name="Venkateswaran K."/>
        </authorList>
    </citation>
    <scope>NUCLEOTIDE SEQUENCE [LARGE SCALE GENOMIC DNA]</scope>
    <source>
        <strain evidence="2 3">3PO2SA</strain>
    </source>
</reference>